<protein>
    <submittedName>
        <fullName evidence="2">Uncharacterized protein</fullName>
    </submittedName>
</protein>
<gene>
    <name evidence="2" type="ORF">AVEN_36547_1</name>
</gene>
<name>A0A4Y2MC61_ARAVE</name>
<proteinExistence type="predicted"/>
<evidence type="ECO:0000313" key="3">
    <source>
        <dbReference type="Proteomes" id="UP000499080"/>
    </source>
</evidence>
<comment type="caution">
    <text evidence="2">The sequence shown here is derived from an EMBL/GenBank/DDBJ whole genome shotgun (WGS) entry which is preliminary data.</text>
</comment>
<organism evidence="2 3">
    <name type="scientific">Araneus ventricosus</name>
    <name type="common">Orbweaver spider</name>
    <name type="synonym">Epeira ventricosa</name>
    <dbReference type="NCBI Taxonomy" id="182803"/>
    <lineage>
        <taxon>Eukaryota</taxon>
        <taxon>Metazoa</taxon>
        <taxon>Ecdysozoa</taxon>
        <taxon>Arthropoda</taxon>
        <taxon>Chelicerata</taxon>
        <taxon>Arachnida</taxon>
        <taxon>Araneae</taxon>
        <taxon>Araneomorphae</taxon>
        <taxon>Entelegynae</taxon>
        <taxon>Araneoidea</taxon>
        <taxon>Araneidae</taxon>
        <taxon>Araneus</taxon>
    </lineage>
</organism>
<dbReference type="EMBL" id="BGPR01122103">
    <property type="protein sequence ID" value="GBN23277.1"/>
    <property type="molecule type" value="Genomic_DNA"/>
</dbReference>
<reference evidence="2 3" key="1">
    <citation type="journal article" date="2019" name="Sci. Rep.">
        <title>Orb-weaving spider Araneus ventricosus genome elucidates the spidroin gene catalogue.</title>
        <authorList>
            <person name="Kono N."/>
            <person name="Nakamura H."/>
            <person name="Ohtoshi R."/>
            <person name="Moran D.A.P."/>
            <person name="Shinohara A."/>
            <person name="Yoshida Y."/>
            <person name="Fujiwara M."/>
            <person name="Mori M."/>
            <person name="Tomita M."/>
            <person name="Arakawa K."/>
        </authorList>
    </citation>
    <scope>NUCLEOTIDE SEQUENCE [LARGE SCALE GENOMIC DNA]</scope>
</reference>
<evidence type="ECO:0000256" key="1">
    <source>
        <dbReference type="SAM" id="MobiDB-lite"/>
    </source>
</evidence>
<dbReference type="Proteomes" id="UP000499080">
    <property type="component" value="Unassembled WGS sequence"/>
</dbReference>
<dbReference type="AlphaFoldDB" id="A0A4Y2MC61"/>
<evidence type="ECO:0000313" key="2">
    <source>
        <dbReference type="EMBL" id="GBN23277.1"/>
    </source>
</evidence>
<keyword evidence="3" id="KW-1185">Reference proteome</keyword>
<accession>A0A4Y2MC61</accession>
<sequence>MSRKSVGGFSSPYFIIFPFTCHGKNGASRTRPPPQVDTLPVLFPPPPDLMPQTTVSGTNSPVDTEVPVLRSRPSTITVLPPYLAYYRQEAKNWRSGRMAMAKKEV</sequence>
<feature type="region of interest" description="Disordered" evidence="1">
    <location>
        <begin position="47"/>
        <end position="66"/>
    </location>
</feature>